<dbReference type="Proteomes" id="UP001242313">
    <property type="component" value="Unassembled WGS sequence"/>
</dbReference>
<protein>
    <recommendedName>
        <fullName evidence="3">Phage protein</fullName>
    </recommendedName>
</protein>
<organism evidence="1 2">
    <name type="scientific">Mesobacillus stamsii</name>
    <dbReference type="NCBI Taxonomy" id="225347"/>
    <lineage>
        <taxon>Bacteria</taxon>
        <taxon>Bacillati</taxon>
        <taxon>Bacillota</taxon>
        <taxon>Bacilli</taxon>
        <taxon>Bacillales</taxon>
        <taxon>Bacillaceae</taxon>
        <taxon>Mesobacillus</taxon>
    </lineage>
</organism>
<proteinExistence type="predicted"/>
<dbReference type="RefSeq" id="WP_307192026.1">
    <property type="nucleotide sequence ID" value="NZ_JAUSUN010000013.1"/>
</dbReference>
<accession>A0ABU0FWD7</accession>
<reference evidence="1 2" key="1">
    <citation type="submission" date="2023-07" db="EMBL/GenBank/DDBJ databases">
        <title>Genomic Encyclopedia of Type Strains, Phase IV (KMG-IV): sequencing the most valuable type-strain genomes for metagenomic binning, comparative biology and taxonomic classification.</title>
        <authorList>
            <person name="Goeker M."/>
        </authorList>
    </citation>
    <scope>NUCLEOTIDE SEQUENCE [LARGE SCALE GENOMIC DNA]</scope>
    <source>
        <strain evidence="1 2">DSM 19598</strain>
    </source>
</reference>
<keyword evidence="2" id="KW-1185">Reference proteome</keyword>
<evidence type="ECO:0000313" key="2">
    <source>
        <dbReference type="Proteomes" id="UP001242313"/>
    </source>
</evidence>
<dbReference type="EMBL" id="JAUSUN010000013">
    <property type="protein sequence ID" value="MDQ0414245.1"/>
    <property type="molecule type" value="Genomic_DNA"/>
</dbReference>
<gene>
    <name evidence="1" type="ORF">J2S25_002452</name>
</gene>
<comment type="caution">
    <text evidence="1">The sequence shown here is derived from an EMBL/GenBank/DDBJ whole genome shotgun (WGS) entry which is preliminary data.</text>
</comment>
<name>A0ABU0FWD7_9BACI</name>
<evidence type="ECO:0008006" key="3">
    <source>
        <dbReference type="Google" id="ProtNLM"/>
    </source>
</evidence>
<sequence>MRISRSSQPHEAIGYYVLPDGKVDVFLRKNETTEIVTDDNGKESAIYVAEEVYLQVDTTVTKTDVETDFNKFWDMVENPVVEPTIEERLAMTEDTINFILGL</sequence>
<evidence type="ECO:0000313" key="1">
    <source>
        <dbReference type="EMBL" id="MDQ0414245.1"/>
    </source>
</evidence>